<dbReference type="EMBL" id="VIBQ01000012">
    <property type="protein sequence ID" value="KAB8342910.1"/>
    <property type="molecule type" value="Genomic_DNA"/>
</dbReference>
<feature type="region of interest" description="Disordered" evidence="1">
    <location>
        <begin position="301"/>
        <end position="351"/>
    </location>
</feature>
<protein>
    <recommendedName>
        <fullName evidence="4">TAP42-like family protein</fullName>
    </recommendedName>
</protein>
<accession>A0A5N6KSS3</accession>
<comment type="caution">
    <text evidence="2">The sequence shown here is derived from an EMBL/GenBank/DDBJ whole genome shotgun (WGS) entry which is preliminary data.</text>
</comment>
<dbReference type="PANTHER" id="PTHR10933:SF9">
    <property type="entry name" value="IMMUNOGLOBULIN-BINDING PROTEIN 1"/>
    <property type="match status" value="1"/>
</dbReference>
<dbReference type="InterPro" id="IPR038511">
    <property type="entry name" value="TAP42/TAP46-like_sf"/>
</dbReference>
<dbReference type="GO" id="GO:0035303">
    <property type="term" value="P:regulation of dephosphorylation"/>
    <property type="evidence" value="ECO:0007669"/>
    <property type="project" value="TreeGrafter"/>
</dbReference>
<dbReference type="GO" id="GO:0005829">
    <property type="term" value="C:cytosol"/>
    <property type="evidence" value="ECO:0007669"/>
    <property type="project" value="TreeGrafter"/>
</dbReference>
<sequence length="351" mass="40057">MTDDPQSLREHWSVAEAQRQKLENAFDSTSATFQENLAAAIAKYEQCVKIAREVSLFSSNETLEDVASVDLQYFLLHYYAAELILRVTTGNRKENLQRAQTEHERFLKLVDSYDLLSREDAKLYEQHKDQPSRFSTASTTDAAARRNTKIARFKEEKVLKTKLEHLGKNPAAFANDESLLRELHLTHINLCIHQTYQSLESTAQELQILAMAPSSPPEDRVPDDARARSRQVEQYSDRLDKPISELLGQGPILSKEGRPLRPFTLLDSRQRLQQGVFRPDHSLPTMTIDEYLEEEKKRGGIIEGGGAQSGIKPEVDEDDHRLGDQETLKQRHWDDWKDDNPRGAGNTMNMG</sequence>
<dbReference type="GO" id="GO:0051721">
    <property type="term" value="F:protein phosphatase 2A binding"/>
    <property type="evidence" value="ECO:0007669"/>
    <property type="project" value="TreeGrafter"/>
</dbReference>
<feature type="compositionally biased region" description="Basic and acidic residues" evidence="1">
    <location>
        <begin position="318"/>
        <end position="341"/>
    </location>
</feature>
<dbReference type="InterPro" id="IPR007304">
    <property type="entry name" value="TAP46-like"/>
</dbReference>
<reference evidence="2 3" key="1">
    <citation type="submission" date="2019-06" db="EMBL/GenBank/DDBJ databases">
        <title>A chromosomal-level reference genome of Carpinus fangiana (Coryloideae, Betulaceae).</title>
        <authorList>
            <person name="Yang X."/>
            <person name="Wang Z."/>
            <person name="Zhang L."/>
            <person name="Hao G."/>
            <person name="Liu J."/>
            <person name="Yang Y."/>
        </authorList>
    </citation>
    <scope>NUCLEOTIDE SEQUENCE [LARGE SCALE GENOMIC DNA]</scope>
    <source>
        <strain evidence="2">Cfa_2016G</strain>
        <tissue evidence="2">Leaf</tissue>
    </source>
</reference>
<evidence type="ECO:0000313" key="3">
    <source>
        <dbReference type="Proteomes" id="UP000327013"/>
    </source>
</evidence>
<dbReference type="GO" id="GO:0009966">
    <property type="term" value="P:regulation of signal transduction"/>
    <property type="evidence" value="ECO:0007669"/>
    <property type="project" value="InterPro"/>
</dbReference>
<proteinExistence type="predicted"/>
<gene>
    <name evidence="2" type="ORF">FH972_022507</name>
</gene>
<evidence type="ECO:0000256" key="1">
    <source>
        <dbReference type="SAM" id="MobiDB-lite"/>
    </source>
</evidence>
<keyword evidence="3" id="KW-1185">Reference proteome</keyword>
<dbReference type="OrthoDB" id="10261753at2759"/>
<dbReference type="Gene3D" id="1.25.40.540">
    <property type="entry name" value="TAP42-like family"/>
    <property type="match status" value="1"/>
</dbReference>
<dbReference type="Pfam" id="PF04177">
    <property type="entry name" value="TAP42"/>
    <property type="match status" value="1"/>
</dbReference>
<dbReference type="Proteomes" id="UP000327013">
    <property type="component" value="Unassembled WGS sequence"/>
</dbReference>
<dbReference type="AlphaFoldDB" id="A0A5N6KSS3"/>
<dbReference type="PANTHER" id="PTHR10933">
    <property type="entry name" value="IMMUNOGLOBULIN-BINDING PROTEIN 1"/>
    <property type="match status" value="1"/>
</dbReference>
<organism evidence="2 3">
    <name type="scientific">Carpinus fangiana</name>
    <dbReference type="NCBI Taxonomy" id="176857"/>
    <lineage>
        <taxon>Eukaryota</taxon>
        <taxon>Viridiplantae</taxon>
        <taxon>Streptophyta</taxon>
        <taxon>Embryophyta</taxon>
        <taxon>Tracheophyta</taxon>
        <taxon>Spermatophyta</taxon>
        <taxon>Magnoliopsida</taxon>
        <taxon>eudicotyledons</taxon>
        <taxon>Gunneridae</taxon>
        <taxon>Pentapetalae</taxon>
        <taxon>rosids</taxon>
        <taxon>fabids</taxon>
        <taxon>Fagales</taxon>
        <taxon>Betulaceae</taxon>
        <taxon>Carpinus</taxon>
    </lineage>
</organism>
<name>A0A5N6KSS3_9ROSI</name>
<evidence type="ECO:0008006" key="4">
    <source>
        <dbReference type="Google" id="ProtNLM"/>
    </source>
</evidence>
<evidence type="ECO:0000313" key="2">
    <source>
        <dbReference type="EMBL" id="KAB8342910.1"/>
    </source>
</evidence>